<name>A0ABP6GRK0_9ACTN</name>
<sequence>MYMRENPDPKDSLGTLIAFMLRFYRVRAGETGEQVGRIIGVGKAQVSKLEHARQPIGSVQAATLDRHWKTGGLLAYLVHFSRILQNPAWLDQHFQHEAQALVIRYFNPLVIPGLLQTEQYARALLVAGRVPNVDHALKRRMARKEIMKRSDPPMVRAIIDESVLLRPVLPQGTRLEQLRYLSELSEQRNVSIRVIPVGEPLHPGVDGPIKLVTLPTGEVGFTEVSGWGIVITDPDRVRDLAARYEMVSDHALSVGATRQLLANMIRETESDDRLA</sequence>
<organism evidence="2 3">
    <name type="scientific">Actinocorallia aurantiaca</name>
    <dbReference type="NCBI Taxonomy" id="46204"/>
    <lineage>
        <taxon>Bacteria</taxon>
        <taxon>Bacillati</taxon>
        <taxon>Actinomycetota</taxon>
        <taxon>Actinomycetes</taxon>
        <taxon>Streptosporangiales</taxon>
        <taxon>Thermomonosporaceae</taxon>
        <taxon>Actinocorallia</taxon>
    </lineage>
</organism>
<dbReference type="RefSeq" id="WP_344451459.1">
    <property type="nucleotide sequence ID" value="NZ_BAAATZ010000012.1"/>
</dbReference>
<reference evidence="3" key="1">
    <citation type="journal article" date="2019" name="Int. J. Syst. Evol. Microbiol.">
        <title>The Global Catalogue of Microorganisms (GCM) 10K type strain sequencing project: providing services to taxonomists for standard genome sequencing and annotation.</title>
        <authorList>
            <consortium name="The Broad Institute Genomics Platform"/>
            <consortium name="The Broad Institute Genome Sequencing Center for Infectious Disease"/>
            <person name="Wu L."/>
            <person name="Ma J."/>
        </authorList>
    </citation>
    <scope>NUCLEOTIDE SEQUENCE [LARGE SCALE GENOMIC DNA]</scope>
    <source>
        <strain evidence="3">JCM 8201</strain>
    </source>
</reference>
<dbReference type="InterPro" id="IPR043917">
    <property type="entry name" value="DUF5753"/>
</dbReference>
<dbReference type="Proteomes" id="UP001501842">
    <property type="component" value="Unassembled WGS sequence"/>
</dbReference>
<protein>
    <submittedName>
        <fullName evidence="2">Helix-turn-helix transcriptional regulator</fullName>
    </submittedName>
</protein>
<proteinExistence type="predicted"/>
<gene>
    <name evidence="2" type="ORF">GCM10010439_34790</name>
</gene>
<evidence type="ECO:0000259" key="1">
    <source>
        <dbReference type="Pfam" id="PF19054"/>
    </source>
</evidence>
<dbReference type="Pfam" id="PF19054">
    <property type="entry name" value="DUF5753"/>
    <property type="match status" value="1"/>
</dbReference>
<accession>A0ABP6GRK0</accession>
<feature type="domain" description="DUF5753" evidence="1">
    <location>
        <begin position="92"/>
        <end position="262"/>
    </location>
</feature>
<evidence type="ECO:0000313" key="2">
    <source>
        <dbReference type="EMBL" id="GAA2727863.1"/>
    </source>
</evidence>
<keyword evidence="3" id="KW-1185">Reference proteome</keyword>
<evidence type="ECO:0000313" key="3">
    <source>
        <dbReference type="Proteomes" id="UP001501842"/>
    </source>
</evidence>
<comment type="caution">
    <text evidence="2">The sequence shown here is derived from an EMBL/GenBank/DDBJ whole genome shotgun (WGS) entry which is preliminary data.</text>
</comment>
<dbReference type="EMBL" id="BAAATZ010000012">
    <property type="protein sequence ID" value="GAA2727863.1"/>
    <property type="molecule type" value="Genomic_DNA"/>
</dbReference>